<organism evidence="1 2">
    <name type="scientific">Streptomyces bullii</name>
    <dbReference type="NCBI Taxonomy" id="349910"/>
    <lineage>
        <taxon>Bacteria</taxon>
        <taxon>Bacillati</taxon>
        <taxon>Actinomycetota</taxon>
        <taxon>Actinomycetes</taxon>
        <taxon>Kitasatosporales</taxon>
        <taxon>Streptomycetaceae</taxon>
        <taxon>Streptomyces</taxon>
    </lineage>
</organism>
<sequence>MAKQADLNVRVNVEVTVIRPGDTALVRMPRDTPRVQLETVADRLRERLPDVDVVLLAGVDGIDVYRPDDVAGDARP</sequence>
<dbReference type="Proteomes" id="UP001596154">
    <property type="component" value="Unassembled WGS sequence"/>
</dbReference>
<proteinExistence type="predicted"/>
<name>A0ABW0UT71_9ACTN</name>
<evidence type="ECO:0000313" key="2">
    <source>
        <dbReference type="Proteomes" id="UP001596154"/>
    </source>
</evidence>
<reference evidence="2" key="1">
    <citation type="journal article" date="2019" name="Int. J. Syst. Evol. Microbiol.">
        <title>The Global Catalogue of Microorganisms (GCM) 10K type strain sequencing project: providing services to taxonomists for standard genome sequencing and annotation.</title>
        <authorList>
            <consortium name="The Broad Institute Genomics Platform"/>
            <consortium name="The Broad Institute Genome Sequencing Center for Infectious Disease"/>
            <person name="Wu L."/>
            <person name="Ma J."/>
        </authorList>
    </citation>
    <scope>NUCLEOTIDE SEQUENCE [LARGE SCALE GENOMIC DNA]</scope>
    <source>
        <strain evidence="2">CGMCC 4.7248</strain>
    </source>
</reference>
<accession>A0ABW0UT71</accession>
<protein>
    <submittedName>
        <fullName evidence="1">Uncharacterized protein</fullName>
    </submittedName>
</protein>
<comment type="caution">
    <text evidence="1">The sequence shown here is derived from an EMBL/GenBank/DDBJ whole genome shotgun (WGS) entry which is preliminary data.</text>
</comment>
<dbReference type="RefSeq" id="WP_381022776.1">
    <property type="nucleotide sequence ID" value="NZ_JBHSNY010000006.1"/>
</dbReference>
<dbReference type="EMBL" id="JBHSNY010000006">
    <property type="protein sequence ID" value="MFC5635852.1"/>
    <property type="molecule type" value="Genomic_DNA"/>
</dbReference>
<keyword evidence="2" id="KW-1185">Reference proteome</keyword>
<gene>
    <name evidence="1" type="ORF">ACFPZJ_19050</name>
</gene>
<evidence type="ECO:0000313" key="1">
    <source>
        <dbReference type="EMBL" id="MFC5635852.1"/>
    </source>
</evidence>